<evidence type="ECO:0000313" key="14">
    <source>
        <dbReference type="Proteomes" id="UP000287502"/>
    </source>
</evidence>
<evidence type="ECO:0000256" key="3">
    <source>
        <dbReference type="ARBA" id="ARBA00004763"/>
    </source>
</evidence>
<dbReference type="InterPro" id="IPR000489">
    <property type="entry name" value="Pterin-binding_dom"/>
</dbReference>
<evidence type="ECO:0000256" key="6">
    <source>
        <dbReference type="ARBA" id="ARBA00016919"/>
    </source>
</evidence>
<comment type="cofactor">
    <cofactor evidence="2">
        <name>Mg(2+)</name>
        <dbReference type="ChEBI" id="CHEBI:18420"/>
    </cofactor>
</comment>
<dbReference type="GO" id="GO:0046872">
    <property type="term" value="F:metal ion binding"/>
    <property type="evidence" value="ECO:0007669"/>
    <property type="project" value="UniProtKB-KW"/>
</dbReference>
<dbReference type="EC" id="2.5.1.15" evidence="5"/>
<dbReference type="PROSITE" id="PS50972">
    <property type="entry name" value="PTERIN_BINDING"/>
    <property type="match status" value="1"/>
</dbReference>
<gene>
    <name evidence="13" type="primary">folP</name>
    <name evidence="13" type="ORF">EP073_06330</name>
</gene>
<evidence type="ECO:0000259" key="12">
    <source>
        <dbReference type="PROSITE" id="PS50972"/>
    </source>
</evidence>
<keyword evidence="9" id="KW-0460">Magnesium</keyword>
<evidence type="ECO:0000256" key="1">
    <source>
        <dbReference type="ARBA" id="ARBA00000012"/>
    </source>
</evidence>
<organism evidence="13 14">
    <name type="scientific">Geovibrio thiophilus</name>
    <dbReference type="NCBI Taxonomy" id="139438"/>
    <lineage>
        <taxon>Bacteria</taxon>
        <taxon>Pseudomonadati</taxon>
        <taxon>Deferribacterota</taxon>
        <taxon>Deferribacteres</taxon>
        <taxon>Deferribacterales</taxon>
        <taxon>Geovibrionaceae</taxon>
        <taxon>Geovibrio</taxon>
    </lineage>
</organism>
<evidence type="ECO:0000256" key="8">
    <source>
        <dbReference type="ARBA" id="ARBA00022723"/>
    </source>
</evidence>
<evidence type="ECO:0000256" key="9">
    <source>
        <dbReference type="ARBA" id="ARBA00022842"/>
    </source>
</evidence>
<keyword evidence="10" id="KW-0289">Folate biosynthesis</keyword>
<evidence type="ECO:0000256" key="2">
    <source>
        <dbReference type="ARBA" id="ARBA00001946"/>
    </source>
</evidence>
<dbReference type="Proteomes" id="UP000287502">
    <property type="component" value="Chromosome"/>
</dbReference>
<dbReference type="Gene3D" id="3.20.20.20">
    <property type="entry name" value="Dihydropteroate synthase-like"/>
    <property type="match status" value="1"/>
</dbReference>
<dbReference type="GO" id="GO:0005829">
    <property type="term" value="C:cytosol"/>
    <property type="evidence" value="ECO:0007669"/>
    <property type="project" value="TreeGrafter"/>
</dbReference>
<evidence type="ECO:0000256" key="4">
    <source>
        <dbReference type="ARBA" id="ARBA00009503"/>
    </source>
</evidence>
<dbReference type="InterPro" id="IPR011005">
    <property type="entry name" value="Dihydropteroate_synth-like_sf"/>
</dbReference>
<reference evidence="13 14" key="1">
    <citation type="submission" date="2019-01" db="EMBL/GenBank/DDBJ databases">
        <title>Geovibrio thiophilus DSM 11263, complete genome.</title>
        <authorList>
            <person name="Spring S."/>
            <person name="Bunk B."/>
            <person name="Sproer C."/>
        </authorList>
    </citation>
    <scope>NUCLEOTIDE SEQUENCE [LARGE SCALE GENOMIC DNA]</scope>
    <source>
        <strain evidence="13 14">DSM 11263</strain>
    </source>
</reference>
<dbReference type="Pfam" id="PF00809">
    <property type="entry name" value="Pterin_bind"/>
    <property type="match status" value="1"/>
</dbReference>
<keyword evidence="8" id="KW-0479">Metal-binding</keyword>
<dbReference type="EMBL" id="CP035108">
    <property type="protein sequence ID" value="QAR34468.1"/>
    <property type="molecule type" value="Genomic_DNA"/>
</dbReference>
<keyword evidence="14" id="KW-1185">Reference proteome</keyword>
<dbReference type="PANTHER" id="PTHR20941:SF1">
    <property type="entry name" value="FOLIC ACID SYNTHESIS PROTEIN FOL1"/>
    <property type="match status" value="1"/>
</dbReference>
<dbReference type="KEGG" id="gtl:EP073_06330"/>
<feature type="domain" description="Pterin-binding" evidence="12">
    <location>
        <begin position="104"/>
        <end position="356"/>
    </location>
</feature>
<dbReference type="PROSITE" id="PS00792">
    <property type="entry name" value="DHPS_1"/>
    <property type="match status" value="1"/>
</dbReference>
<dbReference type="GO" id="GO:0004156">
    <property type="term" value="F:dihydropteroate synthase activity"/>
    <property type="evidence" value="ECO:0007669"/>
    <property type="project" value="UniProtKB-EC"/>
</dbReference>
<name>A0A3R6B011_9BACT</name>
<sequence>MADKAVARAVKICGLTPAQGNIIKQESLACGIDAAVCRGTVNCAVERTDVLIIGTERGLKALSERLAVQPFNLPETGIALKSFLTKSKKRSFFSRGREFSLEKPLVMGIFNVTPDSFSDGGMLANEERVKAKLALFASQGADITDIGGESTRPGSDAVSLEEELARILPAVKLAKEMDLFVSVDTYKSKTALKALEKGADMINDISGLTFDSDMAKVCADFGAAVCLMHIKGEPKSMQEAPSYANLLEEVKSFLYDSADAAVKAGVREDSIILDPGFGFGKTLKDNHVILKYLEEFTSMGFPLLAGMSRKSMIGGITGKPPQERLIGTKSLEAVAVFKGADIIRSHDVAETAEMIKVVDYLRKAGCDA</sequence>
<dbReference type="AlphaFoldDB" id="A0A3R6B011"/>
<dbReference type="CDD" id="cd00739">
    <property type="entry name" value="DHPS"/>
    <property type="match status" value="1"/>
</dbReference>
<dbReference type="GO" id="GO:0046656">
    <property type="term" value="P:folic acid biosynthetic process"/>
    <property type="evidence" value="ECO:0007669"/>
    <property type="project" value="UniProtKB-KW"/>
</dbReference>
<dbReference type="NCBIfam" id="TIGR01496">
    <property type="entry name" value="DHPS"/>
    <property type="match status" value="1"/>
</dbReference>
<protein>
    <recommendedName>
        <fullName evidence="6">Dihydropteroate synthase</fullName>
        <ecNumber evidence="5">2.5.1.15</ecNumber>
    </recommendedName>
    <alternativeName>
        <fullName evidence="11">Dihydropteroate pyrophosphorylase</fullName>
    </alternativeName>
</protein>
<evidence type="ECO:0000256" key="10">
    <source>
        <dbReference type="ARBA" id="ARBA00022909"/>
    </source>
</evidence>
<accession>A0A3R6B011</accession>
<proteinExistence type="inferred from homology"/>
<keyword evidence="7 13" id="KW-0808">Transferase</keyword>
<dbReference type="OrthoDB" id="9811744at2"/>
<dbReference type="InterPro" id="IPR006390">
    <property type="entry name" value="DHP_synth_dom"/>
</dbReference>
<evidence type="ECO:0000256" key="7">
    <source>
        <dbReference type="ARBA" id="ARBA00022679"/>
    </source>
</evidence>
<dbReference type="FunFam" id="3.20.20.20:FF:000006">
    <property type="entry name" value="Dihydropteroate synthase"/>
    <property type="match status" value="1"/>
</dbReference>
<comment type="catalytic activity">
    <reaction evidence="1">
        <text>(7,8-dihydropterin-6-yl)methyl diphosphate + 4-aminobenzoate = 7,8-dihydropteroate + diphosphate</text>
        <dbReference type="Rhea" id="RHEA:19949"/>
        <dbReference type="ChEBI" id="CHEBI:17836"/>
        <dbReference type="ChEBI" id="CHEBI:17839"/>
        <dbReference type="ChEBI" id="CHEBI:33019"/>
        <dbReference type="ChEBI" id="CHEBI:72950"/>
        <dbReference type="EC" id="2.5.1.15"/>
    </reaction>
</comment>
<dbReference type="PANTHER" id="PTHR20941">
    <property type="entry name" value="FOLATE SYNTHESIS PROTEINS"/>
    <property type="match status" value="1"/>
</dbReference>
<evidence type="ECO:0000256" key="11">
    <source>
        <dbReference type="ARBA" id="ARBA00030193"/>
    </source>
</evidence>
<evidence type="ECO:0000256" key="5">
    <source>
        <dbReference type="ARBA" id="ARBA00012458"/>
    </source>
</evidence>
<dbReference type="GO" id="GO:0046654">
    <property type="term" value="P:tetrahydrofolate biosynthetic process"/>
    <property type="evidence" value="ECO:0007669"/>
    <property type="project" value="TreeGrafter"/>
</dbReference>
<comment type="similarity">
    <text evidence="4">Belongs to the DHPS family.</text>
</comment>
<dbReference type="SUPFAM" id="SSF51717">
    <property type="entry name" value="Dihydropteroate synthetase-like"/>
    <property type="match status" value="1"/>
</dbReference>
<comment type="pathway">
    <text evidence="3">Cofactor biosynthesis; tetrahydrofolate biosynthesis; 7,8-dihydrofolate from 2-amino-4-hydroxy-6-hydroxymethyl-7,8-dihydropteridine diphosphate and 4-aminobenzoate: step 1/2.</text>
</comment>
<dbReference type="InterPro" id="IPR045031">
    <property type="entry name" value="DHP_synth-like"/>
</dbReference>
<evidence type="ECO:0000313" key="13">
    <source>
        <dbReference type="EMBL" id="QAR34468.1"/>
    </source>
</evidence>